<dbReference type="Proteomes" id="UP000499080">
    <property type="component" value="Unassembled WGS sequence"/>
</dbReference>
<comment type="caution">
    <text evidence="1">The sequence shown here is derived from an EMBL/GenBank/DDBJ whole genome shotgun (WGS) entry which is preliminary data.</text>
</comment>
<accession>A0A4Y2BW04</accession>
<gene>
    <name evidence="1" type="ORF">AVEN_24855_1</name>
</gene>
<evidence type="ECO:0000313" key="1">
    <source>
        <dbReference type="EMBL" id="GBL95655.1"/>
    </source>
</evidence>
<dbReference type="OrthoDB" id="7999790at2759"/>
<dbReference type="AlphaFoldDB" id="A0A4Y2BW04"/>
<keyword evidence="2" id="KW-1185">Reference proteome</keyword>
<dbReference type="EMBL" id="BGPR01000113">
    <property type="protein sequence ID" value="GBL95655.1"/>
    <property type="molecule type" value="Genomic_DNA"/>
</dbReference>
<reference evidence="1 2" key="1">
    <citation type="journal article" date="2019" name="Sci. Rep.">
        <title>Orb-weaving spider Araneus ventricosus genome elucidates the spidroin gene catalogue.</title>
        <authorList>
            <person name="Kono N."/>
            <person name="Nakamura H."/>
            <person name="Ohtoshi R."/>
            <person name="Moran D.A.P."/>
            <person name="Shinohara A."/>
            <person name="Yoshida Y."/>
            <person name="Fujiwara M."/>
            <person name="Mori M."/>
            <person name="Tomita M."/>
            <person name="Arakawa K."/>
        </authorList>
    </citation>
    <scope>NUCLEOTIDE SEQUENCE [LARGE SCALE GENOMIC DNA]</scope>
</reference>
<proteinExistence type="predicted"/>
<dbReference type="PANTHER" id="PTHR46114">
    <property type="entry name" value="APPLE DOMAIN-CONTAINING PROTEIN"/>
    <property type="match status" value="1"/>
</dbReference>
<evidence type="ECO:0000313" key="2">
    <source>
        <dbReference type="Proteomes" id="UP000499080"/>
    </source>
</evidence>
<sequence length="81" mass="9122">MGNASESVFQVPKSVRKLKKGVFTGPDIQKLLSDSLFSETMGKKEKEVWDSFKDDVHMLLGNTKDPLNKTITQRMLSAYEA</sequence>
<protein>
    <submittedName>
        <fullName evidence="1">Uncharacterized protein</fullName>
    </submittedName>
</protein>
<dbReference type="PANTHER" id="PTHR46114:SF1">
    <property type="entry name" value="ZAD DOMAIN-CONTAINING PROTEIN"/>
    <property type="match status" value="1"/>
</dbReference>
<name>A0A4Y2BW04_ARAVE</name>
<organism evidence="1 2">
    <name type="scientific">Araneus ventricosus</name>
    <name type="common">Orbweaver spider</name>
    <name type="synonym">Epeira ventricosa</name>
    <dbReference type="NCBI Taxonomy" id="182803"/>
    <lineage>
        <taxon>Eukaryota</taxon>
        <taxon>Metazoa</taxon>
        <taxon>Ecdysozoa</taxon>
        <taxon>Arthropoda</taxon>
        <taxon>Chelicerata</taxon>
        <taxon>Arachnida</taxon>
        <taxon>Araneae</taxon>
        <taxon>Araneomorphae</taxon>
        <taxon>Entelegynae</taxon>
        <taxon>Araneoidea</taxon>
        <taxon>Araneidae</taxon>
        <taxon>Araneus</taxon>
    </lineage>
</organism>